<name>A0AAE0HN29_9PEZI</name>
<evidence type="ECO:0000313" key="1">
    <source>
        <dbReference type="EMBL" id="KAK3299558.1"/>
    </source>
</evidence>
<protein>
    <submittedName>
        <fullName evidence="1">Uncharacterized protein</fullName>
    </submittedName>
</protein>
<dbReference type="EMBL" id="JAUEPN010000002">
    <property type="protein sequence ID" value="KAK3299558.1"/>
    <property type="molecule type" value="Genomic_DNA"/>
</dbReference>
<accession>A0AAE0HN29</accession>
<reference evidence="1" key="1">
    <citation type="journal article" date="2023" name="Mol. Phylogenet. Evol.">
        <title>Genome-scale phylogeny and comparative genomics of the fungal order Sordariales.</title>
        <authorList>
            <person name="Hensen N."/>
            <person name="Bonometti L."/>
            <person name="Westerberg I."/>
            <person name="Brannstrom I.O."/>
            <person name="Guillou S."/>
            <person name="Cros-Aarteil S."/>
            <person name="Calhoun S."/>
            <person name="Haridas S."/>
            <person name="Kuo A."/>
            <person name="Mondo S."/>
            <person name="Pangilinan J."/>
            <person name="Riley R."/>
            <person name="LaButti K."/>
            <person name="Andreopoulos B."/>
            <person name="Lipzen A."/>
            <person name="Chen C."/>
            <person name="Yan M."/>
            <person name="Daum C."/>
            <person name="Ng V."/>
            <person name="Clum A."/>
            <person name="Steindorff A."/>
            <person name="Ohm R.A."/>
            <person name="Martin F."/>
            <person name="Silar P."/>
            <person name="Natvig D.O."/>
            <person name="Lalanne C."/>
            <person name="Gautier V."/>
            <person name="Ament-Velasquez S.L."/>
            <person name="Kruys A."/>
            <person name="Hutchinson M.I."/>
            <person name="Powell A.J."/>
            <person name="Barry K."/>
            <person name="Miller A.N."/>
            <person name="Grigoriev I.V."/>
            <person name="Debuchy R."/>
            <person name="Gladieux P."/>
            <person name="Hiltunen Thoren M."/>
            <person name="Johannesson H."/>
        </authorList>
    </citation>
    <scope>NUCLEOTIDE SEQUENCE</scope>
    <source>
        <strain evidence="1">CBS 168.71</strain>
    </source>
</reference>
<organism evidence="1 2">
    <name type="scientific">Chaetomium fimeti</name>
    <dbReference type="NCBI Taxonomy" id="1854472"/>
    <lineage>
        <taxon>Eukaryota</taxon>
        <taxon>Fungi</taxon>
        <taxon>Dikarya</taxon>
        <taxon>Ascomycota</taxon>
        <taxon>Pezizomycotina</taxon>
        <taxon>Sordariomycetes</taxon>
        <taxon>Sordariomycetidae</taxon>
        <taxon>Sordariales</taxon>
        <taxon>Chaetomiaceae</taxon>
        <taxon>Chaetomium</taxon>
    </lineage>
</organism>
<comment type="caution">
    <text evidence="1">The sequence shown here is derived from an EMBL/GenBank/DDBJ whole genome shotgun (WGS) entry which is preliminary data.</text>
</comment>
<dbReference type="RefSeq" id="XP_062663072.1">
    <property type="nucleotide sequence ID" value="XM_062805125.1"/>
</dbReference>
<dbReference type="GeneID" id="87842073"/>
<gene>
    <name evidence="1" type="ORF">B0H64DRAFT_415832</name>
</gene>
<proteinExistence type="predicted"/>
<dbReference type="Proteomes" id="UP001278766">
    <property type="component" value="Unassembled WGS sequence"/>
</dbReference>
<evidence type="ECO:0000313" key="2">
    <source>
        <dbReference type="Proteomes" id="UP001278766"/>
    </source>
</evidence>
<keyword evidence="2" id="KW-1185">Reference proteome</keyword>
<reference evidence="1" key="2">
    <citation type="submission" date="2023-06" db="EMBL/GenBank/DDBJ databases">
        <authorList>
            <consortium name="Lawrence Berkeley National Laboratory"/>
            <person name="Haridas S."/>
            <person name="Hensen N."/>
            <person name="Bonometti L."/>
            <person name="Westerberg I."/>
            <person name="Brannstrom I.O."/>
            <person name="Guillou S."/>
            <person name="Cros-Aarteil S."/>
            <person name="Calhoun S."/>
            <person name="Kuo A."/>
            <person name="Mondo S."/>
            <person name="Pangilinan J."/>
            <person name="Riley R."/>
            <person name="Labutti K."/>
            <person name="Andreopoulos B."/>
            <person name="Lipzen A."/>
            <person name="Chen C."/>
            <person name="Yanf M."/>
            <person name="Daum C."/>
            <person name="Ng V."/>
            <person name="Clum A."/>
            <person name="Steindorff A."/>
            <person name="Ohm R."/>
            <person name="Martin F."/>
            <person name="Silar P."/>
            <person name="Natvig D."/>
            <person name="Lalanne C."/>
            <person name="Gautier V."/>
            <person name="Ament-Velasquez S.L."/>
            <person name="Kruys A."/>
            <person name="Hutchinson M.I."/>
            <person name="Powell A.J."/>
            <person name="Barry K."/>
            <person name="Miller A.N."/>
            <person name="Grigoriev I.V."/>
            <person name="Debuchy R."/>
            <person name="Gladieux P."/>
            <person name="Thoren M.H."/>
            <person name="Johannesson H."/>
        </authorList>
    </citation>
    <scope>NUCLEOTIDE SEQUENCE</scope>
    <source>
        <strain evidence="1">CBS 168.71</strain>
    </source>
</reference>
<sequence length="552" mass="63052">MVNTILGLEIVRFHAHYYIRRHQYNGSFTSLRVLSEQIIARIPRNRNKYKKWLRSMRTEYRAKELALEKHVHQICDESKPDYSKFAEFVALPSELPRLDEHCDAKFFYIINLDKGILTMNHTIHWSLCNIPHQSDLSRSTSTLAHKKEHMTSPALEIPNRNRTMGYAYRVVTPKTNIEEPRKAFLTFVLARTLIEYHKEISRYGREWAPGTFPSHELIFAFVSIASGQARLHSFPEQPCNPRNCRARNCKWNHLPRSPGWLSKPWAGASTPLLEFGSPSHRPGEPAGASPTETMYWFKGVLVSLTLVVDEEAISDAVTWGIEQKRTNFQMVILSLFKVAFAEVSLDNDGDGKPVVRLSESINLSPIRAEHCAGAHPRERPAGWKDEPSQPGHSIHRCAVMVRATCTGTAQELRENFPGLAALVNFFDAATNRLLYHRILDFTDYDTWHNCSVVSPQLHAYCLFKYRLDDRLRIVAGPFAKLQGVQLLSFDFEDLETGEILPMMQVQRHCGAEKYRWMPLIGGERKALMVDVVVQFGPADDVPVGEESGDRRT</sequence>
<dbReference type="AlphaFoldDB" id="A0AAE0HN29"/>